<sequence length="134" mass="13455">QIPQQNGAQAPYGGSFAPRGRGAPVPQGLPAHAVNGHNTSGVGGTRARGRGRGGYTQGIDNTDPTEGVLQRNPNFRPQDYSAVPPPAGLDLGRGRGRGRGGRGGAGPMRGGGDRGRGRARGGGSGPEVVEAQAQ</sequence>
<dbReference type="Proteomes" id="UP001186974">
    <property type="component" value="Unassembled WGS sequence"/>
</dbReference>
<dbReference type="EMBL" id="JAWDJW010001584">
    <property type="protein sequence ID" value="KAK3078827.1"/>
    <property type="molecule type" value="Genomic_DNA"/>
</dbReference>
<keyword evidence="2" id="KW-1185">Reference proteome</keyword>
<feature type="non-terminal residue" evidence="1">
    <location>
        <position position="1"/>
    </location>
</feature>
<gene>
    <name evidence="1" type="ORF">LTS18_006521</name>
</gene>
<organism evidence="1 2">
    <name type="scientific">Coniosporium uncinatum</name>
    <dbReference type="NCBI Taxonomy" id="93489"/>
    <lineage>
        <taxon>Eukaryota</taxon>
        <taxon>Fungi</taxon>
        <taxon>Dikarya</taxon>
        <taxon>Ascomycota</taxon>
        <taxon>Pezizomycotina</taxon>
        <taxon>Dothideomycetes</taxon>
        <taxon>Dothideomycetes incertae sedis</taxon>
        <taxon>Coniosporium</taxon>
    </lineage>
</organism>
<protein>
    <submittedName>
        <fullName evidence="1">Uncharacterized protein</fullName>
    </submittedName>
</protein>
<comment type="caution">
    <text evidence="1">The sequence shown here is derived from an EMBL/GenBank/DDBJ whole genome shotgun (WGS) entry which is preliminary data.</text>
</comment>
<accession>A0ACC3DQ22</accession>
<name>A0ACC3DQ22_9PEZI</name>
<evidence type="ECO:0000313" key="1">
    <source>
        <dbReference type="EMBL" id="KAK3078827.1"/>
    </source>
</evidence>
<reference evidence="1" key="1">
    <citation type="submission" date="2024-09" db="EMBL/GenBank/DDBJ databases">
        <title>Black Yeasts Isolated from many extreme environments.</title>
        <authorList>
            <person name="Coleine C."/>
            <person name="Stajich J.E."/>
            <person name="Selbmann L."/>
        </authorList>
    </citation>
    <scope>NUCLEOTIDE SEQUENCE</scope>
    <source>
        <strain evidence="1">CCFEE 5737</strain>
    </source>
</reference>
<evidence type="ECO:0000313" key="2">
    <source>
        <dbReference type="Proteomes" id="UP001186974"/>
    </source>
</evidence>
<proteinExistence type="predicted"/>